<accession>A0ABY3FJN0</accession>
<sequence>MNESSIYAKLEFLRDQFINGKLMPCVDIKLEIDGQIFTQNVWLEPHELGNVVVVMLATNKLFISNKYCLGLIQANDGTNELLSNEQLWEIGIP</sequence>
<keyword evidence="2" id="KW-1185">Reference proteome</keyword>
<protein>
    <submittedName>
        <fullName evidence="1">Uncharacterized protein</fullName>
    </submittedName>
</protein>
<evidence type="ECO:0000313" key="2">
    <source>
        <dbReference type="Proteomes" id="UP000317938"/>
    </source>
</evidence>
<dbReference type="Proteomes" id="UP000317938">
    <property type="component" value="Unassembled WGS sequence"/>
</dbReference>
<proteinExistence type="predicted"/>
<gene>
    <name evidence="1" type="ORF">FQP85_01390</name>
</gene>
<reference evidence="1 2" key="1">
    <citation type="submission" date="2019-07" db="EMBL/GenBank/DDBJ databases">
        <title>Diversity of Bacteria from Kongsfjorden, Arctic.</title>
        <authorList>
            <person name="Yu Y."/>
        </authorList>
    </citation>
    <scope>NUCLEOTIDE SEQUENCE [LARGE SCALE GENOMIC DNA]</scope>
    <source>
        <strain evidence="1 2">SM1927</strain>
    </source>
</reference>
<evidence type="ECO:0000313" key="1">
    <source>
        <dbReference type="EMBL" id="TVU86603.1"/>
    </source>
</evidence>
<comment type="caution">
    <text evidence="1">The sequence shown here is derived from an EMBL/GenBank/DDBJ whole genome shotgun (WGS) entry which is preliminary data.</text>
</comment>
<dbReference type="EMBL" id="VNFF01000001">
    <property type="protein sequence ID" value="TVU86603.1"/>
    <property type="molecule type" value="Genomic_DNA"/>
</dbReference>
<organism evidence="1 2">
    <name type="scientific">Pseudoalteromonas neustonica</name>
    <dbReference type="NCBI Taxonomy" id="1840331"/>
    <lineage>
        <taxon>Bacteria</taxon>
        <taxon>Pseudomonadati</taxon>
        <taxon>Pseudomonadota</taxon>
        <taxon>Gammaproteobacteria</taxon>
        <taxon>Alteromonadales</taxon>
        <taxon>Pseudoalteromonadaceae</taxon>
        <taxon>Pseudoalteromonas</taxon>
    </lineage>
</organism>
<name>A0ABY3FJN0_9GAMM</name>
<dbReference type="RefSeq" id="WP_145233317.1">
    <property type="nucleotide sequence ID" value="NZ_VNFF01000001.1"/>
</dbReference>